<comment type="subcellular location">
    <subcellularLocation>
        <location evidence="1">Cell membrane</location>
        <topology evidence="1">Multi-pass membrane protein</topology>
    </subcellularLocation>
</comment>
<dbReference type="RefSeq" id="WP_020914440.1">
    <property type="nucleotide sequence ID" value="NC_011566.1"/>
</dbReference>
<feature type="transmembrane region" description="Helical" evidence="6">
    <location>
        <begin position="181"/>
        <end position="200"/>
    </location>
</feature>
<evidence type="ECO:0000256" key="5">
    <source>
        <dbReference type="ARBA" id="ARBA00023136"/>
    </source>
</evidence>
<dbReference type="GO" id="GO:0005886">
    <property type="term" value="C:plasma membrane"/>
    <property type="evidence" value="ECO:0007669"/>
    <property type="project" value="UniProtKB-SubCell"/>
</dbReference>
<dbReference type="eggNOG" id="COG1280">
    <property type="taxonomic scope" value="Bacteria"/>
</dbReference>
<gene>
    <name evidence="7" type="ordered locus">swp_4462</name>
</gene>
<keyword evidence="4 6" id="KW-1133">Transmembrane helix</keyword>
<dbReference type="HOGENOM" id="CLU_079569_0_1_6"/>
<evidence type="ECO:0000313" key="7">
    <source>
        <dbReference type="EMBL" id="ACJ31105.1"/>
    </source>
</evidence>
<dbReference type="GO" id="GO:0015171">
    <property type="term" value="F:amino acid transmembrane transporter activity"/>
    <property type="evidence" value="ECO:0007669"/>
    <property type="project" value="TreeGrafter"/>
</dbReference>
<evidence type="ECO:0000256" key="6">
    <source>
        <dbReference type="SAM" id="Phobius"/>
    </source>
</evidence>
<dbReference type="PIRSF" id="PIRSF006324">
    <property type="entry name" value="LeuE"/>
    <property type="match status" value="1"/>
</dbReference>
<evidence type="ECO:0000256" key="2">
    <source>
        <dbReference type="ARBA" id="ARBA00022475"/>
    </source>
</evidence>
<sequence>MEIISLLILGIVIVISPGADFALVLKNSINHGRRSGIYTALGISLAITVHIGYSLMGIGYLISHSPWLFELIRYAGALYLIYLGIKGLISVSTSLTSEKERALTTRRQLYLAQGFLCNVLNPKTMLFFLSIFSQVMSLNNGSTIAPAYGLYIMLLHLLWFTTVALLFTSEGLSNTLTRYQSRINNGCAIALIGFGVLLGIKPSH</sequence>
<reference evidence="7 8" key="1">
    <citation type="journal article" date="2008" name="PLoS ONE">
        <title>Environmental adaptation: genomic analysis of the piezotolerant and psychrotolerant deep-sea iron reducing bacterium Shewanella piezotolerans WP3.</title>
        <authorList>
            <person name="Wang F."/>
            <person name="Wang J."/>
            <person name="Jian H."/>
            <person name="Zhang B."/>
            <person name="Li S."/>
            <person name="Wang F."/>
            <person name="Zeng X."/>
            <person name="Gao L."/>
            <person name="Bartlett D.H."/>
            <person name="Yu J."/>
            <person name="Hu S."/>
            <person name="Xiao X."/>
        </authorList>
    </citation>
    <scope>NUCLEOTIDE SEQUENCE [LARGE SCALE GENOMIC DNA]</scope>
    <source>
        <strain evidence="8">WP3 / JCM 13877</strain>
    </source>
</reference>
<feature type="transmembrane region" description="Helical" evidence="6">
    <location>
        <begin position="6"/>
        <end position="25"/>
    </location>
</feature>
<feature type="transmembrane region" description="Helical" evidence="6">
    <location>
        <begin position="115"/>
        <end position="136"/>
    </location>
</feature>
<dbReference type="Pfam" id="PF01810">
    <property type="entry name" value="LysE"/>
    <property type="match status" value="1"/>
</dbReference>
<evidence type="ECO:0000313" key="8">
    <source>
        <dbReference type="Proteomes" id="UP000000753"/>
    </source>
</evidence>
<dbReference type="PANTHER" id="PTHR30086:SF21">
    <property type="entry name" value="TRANSPORT PROTEIN"/>
    <property type="match status" value="1"/>
</dbReference>
<feature type="transmembrane region" description="Helical" evidence="6">
    <location>
        <begin position="74"/>
        <end position="95"/>
    </location>
</feature>
<keyword evidence="8" id="KW-1185">Reference proteome</keyword>
<dbReference type="EMBL" id="CP000472">
    <property type="protein sequence ID" value="ACJ31105.1"/>
    <property type="molecule type" value="Genomic_DNA"/>
</dbReference>
<evidence type="ECO:0000256" key="3">
    <source>
        <dbReference type="ARBA" id="ARBA00022692"/>
    </source>
</evidence>
<evidence type="ECO:0000256" key="1">
    <source>
        <dbReference type="ARBA" id="ARBA00004651"/>
    </source>
</evidence>
<dbReference type="STRING" id="225849.swp_4462"/>
<dbReference type="OrthoDB" id="581870at2"/>
<feature type="transmembrane region" description="Helical" evidence="6">
    <location>
        <begin position="148"/>
        <end position="169"/>
    </location>
</feature>
<protein>
    <submittedName>
        <fullName evidence="7">Lysine exporter protein (LYSE/YGGA)</fullName>
    </submittedName>
</protein>
<feature type="transmembrane region" description="Helical" evidence="6">
    <location>
        <begin position="37"/>
        <end position="62"/>
    </location>
</feature>
<dbReference type="PANTHER" id="PTHR30086">
    <property type="entry name" value="ARGININE EXPORTER PROTEIN ARGO"/>
    <property type="match status" value="1"/>
</dbReference>
<keyword evidence="2" id="KW-1003">Cell membrane</keyword>
<name>B8CTJ6_SHEPW</name>
<dbReference type="Proteomes" id="UP000000753">
    <property type="component" value="Chromosome"/>
</dbReference>
<dbReference type="AlphaFoldDB" id="B8CTJ6"/>
<dbReference type="InterPro" id="IPR001123">
    <property type="entry name" value="LeuE-type"/>
</dbReference>
<organism evidence="7 8">
    <name type="scientific">Shewanella piezotolerans (strain WP3 / JCM 13877)</name>
    <dbReference type="NCBI Taxonomy" id="225849"/>
    <lineage>
        <taxon>Bacteria</taxon>
        <taxon>Pseudomonadati</taxon>
        <taxon>Pseudomonadota</taxon>
        <taxon>Gammaproteobacteria</taxon>
        <taxon>Alteromonadales</taxon>
        <taxon>Shewanellaceae</taxon>
        <taxon>Shewanella</taxon>
    </lineage>
</organism>
<evidence type="ECO:0000256" key="4">
    <source>
        <dbReference type="ARBA" id="ARBA00022989"/>
    </source>
</evidence>
<keyword evidence="3 6" id="KW-0812">Transmembrane</keyword>
<proteinExistence type="predicted"/>
<accession>B8CTJ6</accession>
<keyword evidence="5 6" id="KW-0472">Membrane</keyword>
<dbReference type="KEGG" id="swp:swp_4462"/>